<dbReference type="PANTHER" id="PTHR13200">
    <property type="entry name" value="EEF1A LYSINE METHYLTRANSFERASE 1"/>
    <property type="match status" value="1"/>
</dbReference>
<dbReference type="EMBL" id="SDOX01000009">
    <property type="protein sequence ID" value="TFJ86247.1"/>
    <property type="molecule type" value="Genomic_DNA"/>
</dbReference>
<keyword evidence="6" id="KW-1185">Reference proteome</keyword>
<dbReference type="InterPro" id="IPR019369">
    <property type="entry name" value="Efm5/EEF1AKMT1"/>
</dbReference>
<dbReference type="AlphaFoldDB" id="A0A4D9D797"/>
<evidence type="ECO:0000256" key="1">
    <source>
        <dbReference type="ARBA" id="ARBA00004496"/>
    </source>
</evidence>
<dbReference type="GO" id="GO:0016279">
    <property type="term" value="F:protein-lysine N-methyltransferase activity"/>
    <property type="evidence" value="ECO:0007669"/>
    <property type="project" value="InterPro"/>
</dbReference>
<dbReference type="Pfam" id="PF10237">
    <property type="entry name" value="N6-adenineMlase"/>
    <property type="match status" value="1"/>
</dbReference>
<organism evidence="5 6">
    <name type="scientific">Nannochloropsis salina CCMP1776</name>
    <dbReference type="NCBI Taxonomy" id="1027361"/>
    <lineage>
        <taxon>Eukaryota</taxon>
        <taxon>Sar</taxon>
        <taxon>Stramenopiles</taxon>
        <taxon>Ochrophyta</taxon>
        <taxon>Eustigmatophyceae</taxon>
        <taxon>Eustigmatales</taxon>
        <taxon>Monodopsidaceae</taxon>
        <taxon>Microchloropsis</taxon>
        <taxon>Microchloropsis salina</taxon>
    </lineage>
</organism>
<evidence type="ECO:0000313" key="5">
    <source>
        <dbReference type="EMBL" id="TFJ86247.1"/>
    </source>
</evidence>
<comment type="subcellular location">
    <subcellularLocation>
        <location evidence="1">Cytoplasm</location>
    </subcellularLocation>
</comment>
<dbReference type="InterPro" id="IPR041370">
    <property type="entry name" value="Mlase_EEF1AKMT1/ZCCHC4"/>
</dbReference>
<protein>
    <submittedName>
        <fullName evidence="5">Uncharacterized protein</fullName>
    </submittedName>
</protein>
<dbReference type="GO" id="GO:0032259">
    <property type="term" value="P:methylation"/>
    <property type="evidence" value="ECO:0007669"/>
    <property type="project" value="UniProtKB-KW"/>
</dbReference>
<keyword evidence="4" id="KW-0808">Transferase</keyword>
<dbReference type="OrthoDB" id="206354at2759"/>
<dbReference type="GO" id="GO:0005737">
    <property type="term" value="C:cytoplasm"/>
    <property type="evidence" value="ECO:0007669"/>
    <property type="project" value="UniProtKB-SubCell"/>
</dbReference>
<keyword evidence="2" id="KW-0963">Cytoplasm</keyword>
<keyword evidence="3" id="KW-0489">Methyltransferase</keyword>
<gene>
    <name evidence="5" type="ORF">NSK_002455</name>
</gene>
<evidence type="ECO:0000256" key="3">
    <source>
        <dbReference type="ARBA" id="ARBA00022603"/>
    </source>
</evidence>
<sequence>MQALGTSGRRGEKNCDVPKLDLESELSQHTMAMLKEHLAEAALEGPEPKENYGLAQFWYSPETAKEILLEALTHFTTGAGTDDTTDIDNGLVAILSAPSLMAPAQELEGGKHLPKLRLFEIDERFGVQWPDNFHRYDYNDATVLPSELLGKIAVFVIDPPRLNMETLREYFLSTRLLARSKADGSCPPCIVVTSTALEEAVRGEFGLRPVKDFEVIHTSKLGNPLQAYTNYPPKHLNDAAWKDCQQENVVFK</sequence>
<reference evidence="5 6" key="1">
    <citation type="submission" date="2019-01" db="EMBL/GenBank/DDBJ databases">
        <title>Nuclear Genome Assembly of the Microalgal Biofuel strain Nannochloropsis salina CCMP1776.</title>
        <authorList>
            <person name="Hovde B."/>
        </authorList>
    </citation>
    <scope>NUCLEOTIDE SEQUENCE [LARGE SCALE GENOMIC DNA]</scope>
    <source>
        <strain evidence="5 6">CCMP1776</strain>
    </source>
</reference>
<comment type="caution">
    <text evidence="5">The sequence shown here is derived from an EMBL/GenBank/DDBJ whole genome shotgun (WGS) entry which is preliminary data.</text>
</comment>
<dbReference type="Proteomes" id="UP000355283">
    <property type="component" value="Unassembled WGS sequence"/>
</dbReference>
<evidence type="ECO:0000256" key="4">
    <source>
        <dbReference type="ARBA" id="ARBA00022679"/>
    </source>
</evidence>
<evidence type="ECO:0000313" key="6">
    <source>
        <dbReference type="Proteomes" id="UP000355283"/>
    </source>
</evidence>
<proteinExistence type="predicted"/>
<accession>A0A4D9D797</accession>
<dbReference type="PANTHER" id="PTHR13200:SF0">
    <property type="entry name" value="EEF1A LYSINE METHYLTRANSFERASE 1"/>
    <property type="match status" value="1"/>
</dbReference>
<name>A0A4D9D797_9STRA</name>
<evidence type="ECO:0000256" key="2">
    <source>
        <dbReference type="ARBA" id="ARBA00022490"/>
    </source>
</evidence>